<dbReference type="GO" id="GO:0043565">
    <property type="term" value="F:sequence-specific DNA binding"/>
    <property type="evidence" value="ECO:0007669"/>
    <property type="project" value="InterPro"/>
</dbReference>
<gene>
    <name evidence="8" type="ORF">H5P30_16280</name>
</gene>
<dbReference type="FunFam" id="3.40.50.300:FF:000006">
    <property type="entry name" value="DNA-binding transcriptional regulator NtrC"/>
    <property type="match status" value="1"/>
</dbReference>
<dbReference type="InterPro" id="IPR003593">
    <property type="entry name" value="AAA+_ATPase"/>
</dbReference>
<dbReference type="Gene3D" id="3.40.50.300">
    <property type="entry name" value="P-loop containing nucleotide triphosphate hydrolases"/>
    <property type="match status" value="1"/>
</dbReference>
<protein>
    <submittedName>
        <fullName evidence="8">Sigma-54-dependent Fis family transcriptional regulator</fullName>
    </submittedName>
</protein>
<dbReference type="GO" id="GO:0000160">
    <property type="term" value="P:phosphorelay signal transduction system"/>
    <property type="evidence" value="ECO:0007669"/>
    <property type="project" value="InterPro"/>
</dbReference>
<proteinExistence type="predicted"/>
<evidence type="ECO:0000256" key="3">
    <source>
        <dbReference type="ARBA" id="ARBA00023015"/>
    </source>
</evidence>
<dbReference type="InterPro" id="IPR002078">
    <property type="entry name" value="Sigma_54_int"/>
</dbReference>
<feature type="domain" description="Sigma-54 factor interaction" evidence="6">
    <location>
        <begin position="147"/>
        <end position="376"/>
    </location>
</feature>
<dbReference type="AlphaFoldDB" id="A0A7X1B0F6"/>
<dbReference type="Pfam" id="PF25601">
    <property type="entry name" value="AAA_lid_14"/>
    <property type="match status" value="1"/>
</dbReference>
<dbReference type="SUPFAM" id="SSF52172">
    <property type="entry name" value="CheY-like"/>
    <property type="match status" value="1"/>
</dbReference>
<keyword evidence="4" id="KW-0804">Transcription</keyword>
<dbReference type="InterPro" id="IPR058031">
    <property type="entry name" value="AAA_lid_NorR"/>
</dbReference>
<feature type="modified residue" description="4-aspartylphosphate" evidence="5">
    <location>
        <position position="57"/>
    </location>
</feature>
<dbReference type="PRINTS" id="PR01590">
    <property type="entry name" value="HTHFIS"/>
</dbReference>
<dbReference type="Pfam" id="PF00158">
    <property type="entry name" value="Sigma54_activat"/>
    <property type="match status" value="1"/>
</dbReference>
<dbReference type="InterPro" id="IPR002197">
    <property type="entry name" value="HTH_Fis"/>
</dbReference>
<dbReference type="EMBL" id="JACHVA010000126">
    <property type="protein sequence ID" value="MBC2603341.1"/>
    <property type="molecule type" value="Genomic_DNA"/>
</dbReference>
<dbReference type="PROSITE" id="PS50110">
    <property type="entry name" value="RESPONSE_REGULATORY"/>
    <property type="match status" value="1"/>
</dbReference>
<dbReference type="CDD" id="cd00009">
    <property type="entry name" value="AAA"/>
    <property type="match status" value="1"/>
</dbReference>
<dbReference type="SUPFAM" id="SSF46689">
    <property type="entry name" value="Homeodomain-like"/>
    <property type="match status" value="1"/>
</dbReference>
<dbReference type="InterPro" id="IPR025943">
    <property type="entry name" value="Sigma_54_int_dom_ATP-bd_2"/>
</dbReference>
<dbReference type="InterPro" id="IPR001789">
    <property type="entry name" value="Sig_transdc_resp-reg_receiver"/>
</dbReference>
<dbReference type="PROSITE" id="PS50045">
    <property type="entry name" value="SIGMA54_INTERACT_4"/>
    <property type="match status" value="1"/>
</dbReference>
<dbReference type="PROSITE" id="PS00676">
    <property type="entry name" value="SIGMA54_INTERACT_2"/>
    <property type="match status" value="1"/>
</dbReference>
<dbReference type="RefSeq" id="WP_185693973.1">
    <property type="nucleotide sequence ID" value="NZ_JACHVA010000126.1"/>
</dbReference>
<dbReference type="Gene3D" id="3.40.50.2300">
    <property type="match status" value="1"/>
</dbReference>
<dbReference type="InterPro" id="IPR025662">
    <property type="entry name" value="Sigma_54_int_dom_ATP-bd_1"/>
</dbReference>
<dbReference type="Gene3D" id="1.10.8.60">
    <property type="match status" value="1"/>
</dbReference>
<dbReference type="GO" id="GO:0005524">
    <property type="term" value="F:ATP binding"/>
    <property type="evidence" value="ECO:0007669"/>
    <property type="project" value="UniProtKB-KW"/>
</dbReference>
<name>A0A7X1B0F6_9BACT</name>
<dbReference type="InterPro" id="IPR011006">
    <property type="entry name" value="CheY-like_superfamily"/>
</dbReference>
<evidence type="ECO:0000259" key="7">
    <source>
        <dbReference type="PROSITE" id="PS50110"/>
    </source>
</evidence>
<keyword evidence="3" id="KW-0805">Transcription regulation</keyword>
<keyword evidence="5" id="KW-0597">Phosphoprotein</keyword>
<feature type="domain" description="Response regulatory" evidence="7">
    <location>
        <begin position="9"/>
        <end position="122"/>
    </location>
</feature>
<comment type="caution">
    <text evidence="8">The sequence shown here is derived from an EMBL/GenBank/DDBJ whole genome shotgun (WGS) entry which is preliminary data.</text>
</comment>
<dbReference type="Pfam" id="PF02954">
    <property type="entry name" value="HTH_8"/>
    <property type="match status" value="1"/>
</dbReference>
<sequence length="466" mass="51860">MSRPKRRTRLLIADDDSITRRVLSNAFESAGISSELYENGEDLIGSIHDEALVCLLDLNMPGKGGLDCLSEIKETYPMIEVIMLTSVDRAAEALQAIRNGAFDYLTKPFDPNELIHTVQLAMQASQQARENQDLRQAISMPSQILDVKGSSPKMKRVFRLLDRLGGSEDLVLLTGESGTGKTLLAKAIHQKSLRRDAPFVSVSCPSLPRELLESEMFGHEKGAFSGAINRRLGRADLADGGTLFLDEIGDIPLELQAKLLTFIQDKSYFRVGGEKLVHSDVRLVAATNRDLRESVEKGMFREDLYYRLNVLPLEIPPLRERLEDLPDLLEHFVSRFAQRQRVKPPRVDPSVLVKLRQSSWPGNIREFENVVIRALTLREREDILLPEDFDVLSGVKSETQMQDDAGVSSLAGKRLDEIEKAAIEQTLALCGNKKSAAAKMLGIAEKSIYNKVKKYGLETDEGGASS</sequence>
<evidence type="ECO:0000256" key="2">
    <source>
        <dbReference type="ARBA" id="ARBA00022840"/>
    </source>
</evidence>
<dbReference type="SUPFAM" id="SSF52540">
    <property type="entry name" value="P-loop containing nucleoside triphosphate hydrolases"/>
    <property type="match status" value="1"/>
</dbReference>
<evidence type="ECO:0000313" key="8">
    <source>
        <dbReference type="EMBL" id="MBC2603341.1"/>
    </source>
</evidence>
<dbReference type="PANTHER" id="PTHR32071:SF99">
    <property type="entry name" value="TRANSCRIPTIONAL REGULATORY PROTEIN"/>
    <property type="match status" value="1"/>
</dbReference>
<dbReference type="Pfam" id="PF00072">
    <property type="entry name" value="Response_reg"/>
    <property type="match status" value="1"/>
</dbReference>
<dbReference type="Proteomes" id="UP000525652">
    <property type="component" value="Unassembled WGS sequence"/>
</dbReference>
<evidence type="ECO:0000313" key="9">
    <source>
        <dbReference type="Proteomes" id="UP000525652"/>
    </source>
</evidence>
<accession>A0A7X1B0F6</accession>
<evidence type="ECO:0000259" key="6">
    <source>
        <dbReference type="PROSITE" id="PS50045"/>
    </source>
</evidence>
<evidence type="ECO:0000256" key="4">
    <source>
        <dbReference type="ARBA" id="ARBA00023163"/>
    </source>
</evidence>
<evidence type="ECO:0000256" key="5">
    <source>
        <dbReference type="PROSITE-ProRule" id="PRU00169"/>
    </source>
</evidence>
<dbReference type="Gene3D" id="1.10.10.60">
    <property type="entry name" value="Homeodomain-like"/>
    <property type="match status" value="1"/>
</dbReference>
<dbReference type="GO" id="GO:0006355">
    <property type="term" value="P:regulation of DNA-templated transcription"/>
    <property type="evidence" value="ECO:0007669"/>
    <property type="project" value="InterPro"/>
</dbReference>
<dbReference type="InterPro" id="IPR027417">
    <property type="entry name" value="P-loop_NTPase"/>
</dbReference>
<dbReference type="SMART" id="SM00382">
    <property type="entry name" value="AAA"/>
    <property type="match status" value="1"/>
</dbReference>
<keyword evidence="2" id="KW-0067">ATP-binding</keyword>
<dbReference type="PANTHER" id="PTHR32071">
    <property type="entry name" value="TRANSCRIPTIONAL REGULATORY PROTEIN"/>
    <property type="match status" value="1"/>
</dbReference>
<organism evidence="8 9">
    <name type="scientific">Puniceicoccus vermicola</name>
    <dbReference type="NCBI Taxonomy" id="388746"/>
    <lineage>
        <taxon>Bacteria</taxon>
        <taxon>Pseudomonadati</taxon>
        <taxon>Verrucomicrobiota</taxon>
        <taxon>Opitutia</taxon>
        <taxon>Puniceicoccales</taxon>
        <taxon>Puniceicoccaceae</taxon>
        <taxon>Puniceicoccus</taxon>
    </lineage>
</organism>
<dbReference type="PROSITE" id="PS00675">
    <property type="entry name" value="SIGMA54_INTERACT_1"/>
    <property type="match status" value="1"/>
</dbReference>
<dbReference type="InterPro" id="IPR009057">
    <property type="entry name" value="Homeodomain-like_sf"/>
</dbReference>
<keyword evidence="9" id="KW-1185">Reference proteome</keyword>
<evidence type="ECO:0000256" key="1">
    <source>
        <dbReference type="ARBA" id="ARBA00022741"/>
    </source>
</evidence>
<dbReference type="SMART" id="SM00448">
    <property type="entry name" value="REC"/>
    <property type="match status" value="1"/>
</dbReference>
<keyword evidence="1" id="KW-0547">Nucleotide-binding</keyword>
<reference evidence="8 9" key="1">
    <citation type="submission" date="2020-07" db="EMBL/GenBank/DDBJ databases">
        <authorList>
            <person name="Feng X."/>
        </authorList>
    </citation>
    <scope>NUCLEOTIDE SEQUENCE [LARGE SCALE GENOMIC DNA]</scope>
    <source>
        <strain evidence="8 9">JCM14086</strain>
    </source>
</reference>